<evidence type="ECO:0000313" key="11">
    <source>
        <dbReference type="EMBL" id="TDX47822.1"/>
    </source>
</evidence>
<dbReference type="AlphaFoldDB" id="A0A4R8GPZ3"/>
<dbReference type="PROSITE" id="PS50122">
    <property type="entry name" value="CHEB"/>
    <property type="match status" value="1"/>
</dbReference>
<dbReference type="InterPro" id="IPR035909">
    <property type="entry name" value="CheB_C"/>
</dbReference>
<dbReference type="PIRSF" id="PIRSF000876">
    <property type="entry name" value="RR_chemtxs_CheB"/>
    <property type="match status" value="1"/>
</dbReference>
<dbReference type="Gene3D" id="3.40.50.180">
    <property type="entry name" value="Methylesterase CheB, C-terminal domain"/>
    <property type="match status" value="1"/>
</dbReference>
<dbReference type="InterPro" id="IPR008248">
    <property type="entry name" value="CheB-like"/>
</dbReference>
<comment type="function">
    <text evidence="4">May play the central regulatory role in sporulation. It may be an element of the effector pathway responsible for the activation of sporulation genes in response to nutritional stress. Spo0A may act in concert with spo0H (a sigma factor) to control the expression of some genes that are critical to the sporulation process.</text>
</comment>
<keyword evidence="3 6" id="KW-0378">Hydrolase</keyword>
<evidence type="ECO:0000256" key="5">
    <source>
        <dbReference type="ARBA" id="ARBA00048267"/>
    </source>
</evidence>
<feature type="active site" evidence="6 7">
    <location>
        <position position="292"/>
    </location>
</feature>
<feature type="domain" description="Response regulatory" evidence="9">
    <location>
        <begin position="6"/>
        <end position="123"/>
    </location>
</feature>
<feature type="modified residue" description="4-aspartylphosphate" evidence="6 8">
    <location>
        <position position="57"/>
    </location>
</feature>
<dbReference type="InterPro" id="IPR001789">
    <property type="entry name" value="Sig_transdc_resp-reg_receiver"/>
</dbReference>
<name>A0A4R8GPZ3_9FIRM</name>
<protein>
    <recommendedName>
        <fullName evidence="6">Protein-glutamate methylesterase/protein-glutamine glutaminase</fullName>
        <ecNumber evidence="6">3.1.1.61</ecNumber>
        <ecNumber evidence="6">3.5.1.44</ecNumber>
    </recommendedName>
</protein>
<dbReference type="InterPro" id="IPR000673">
    <property type="entry name" value="Sig_transdc_resp-reg_Me-estase"/>
</dbReference>
<dbReference type="CDD" id="cd16432">
    <property type="entry name" value="CheB_Rec"/>
    <property type="match status" value="1"/>
</dbReference>
<dbReference type="EMBL" id="SOEG01000035">
    <property type="protein sequence ID" value="TDX47822.1"/>
    <property type="molecule type" value="Genomic_DNA"/>
</dbReference>
<evidence type="ECO:0000256" key="3">
    <source>
        <dbReference type="ARBA" id="ARBA00022801"/>
    </source>
</evidence>
<dbReference type="SUPFAM" id="SSF52172">
    <property type="entry name" value="CheY-like"/>
    <property type="match status" value="1"/>
</dbReference>
<comment type="catalytic activity">
    <reaction evidence="6">
        <text>L-glutaminyl-[protein] + H2O = L-glutamyl-[protein] + NH4(+)</text>
        <dbReference type="Rhea" id="RHEA:16441"/>
        <dbReference type="Rhea" id="RHEA-COMP:10207"/>
        <dbReference type="Rhea" id="RHEA-COMP:10208"/>
        <dbReference type="ChEBI" id="CHEBI:15377"/>
        <dbReference type="ChEBI" id="CHEBI:28938"/>
        <dbReference type="ChEBI" id="CHEBI:29973"/>
        <dbReference type="ChEBI" id="CHEBI:30011"/>
        <dbReference type="EC" id="3.5.1.44"/>
    </reaction>
</comment>
<evidence type="ECO:0000256" key="4">
    <source>
        <dbReference type="ARBA" id="ARBA00024867"/>
    </source>
</evidence>
<dbReference type="STRING" id="926561.GCA_000379025_00006"/>
<proteinExistence type="inferred from homology"/>
<keyword evidence="6 8" id="KW-0597">Phosphoprotein</keyword>
<evidence type="ECO:0000256" key="7">
    <source>
        <dbReference type="PROSITE-ProRule" id="PRU00050"/>
    </source>
</evidence>
<feature type="active site" evidence="6 7">
    <location>
        <position position="170"/>
    </location>
</feature>
<comment type="PTM">
    <text evidence="6">Phosphorylated by CheA. Phosphorylation of the N-terminal regulatory domain activates the methylesterase activity.</text>
</comment>
<sequence>MSKKVRVLIVDDSPVVRQLLKSTIERSPNLEVVGTARDPFLAVKKIKKLSPDILTLDVEMPRMNGLEFLKRLMIAHPLPVVMVSTLTSQGSQVTLKALELGAVDFVAKPNLAKREMRIEFQRELLDKLEVAAKVEVRKLKGYNISTNSKSNAPIKIKKKLKDRIIAIGASTGGVRALRQILPQMPDDIPGVVIIQHMPKEFTKTFAENLNQISKIKVKEAEDGDQIVAGQALVAPGGYHLEVKKRRAGYYVRLLRGEKVNYQRPAVDVSFNSLAQFADSSVIAVLLTGMGSDGAKGLRRIKEVGGYTLVQNQESSTIFGMPKRAIEIGAATEIVALNQIVEKIINYLND</sequence>
<comment type="domain">
    <text evidence="6">Contains a C-terminal catalytic domain, and an N-terminal region which modulates catalytic activity.</text>
</comment>
<dbReference type="PROSITE" id="PS50110">
    <property type="entry name" value="RESPONSE_REGULATORY"/>
    <property type="match status" value="1"/>
</dbReference>
<evidence type="ECO:0000259" key="10">
    <source>
        <dbReference type="PROSITE" id="PS50122"/>
    </source>
</evidence>
<feature type="domain" description="CheB-type methylesterase" evidence="10">
    <location>
        <begin position="162"/>
        <end position="349"/>
    </location>
</feature>
<comment type="caution">
    <text evidence="11">The sequence shown here is derived from an EMBL/GenBank/DDBJ whole genome shotgun (WGS) entry which is preliminary data.</text>
</comment>
<dbReference type="GO" id="GO:0006935">
    <property type="term" value="P:chemotaxis"/>
    <property type="evidence" value="ECO:0007669"/>
    <property type="project" value="UniProtKB-UniRule"/>
</dbReference>
<dbReference type="Pfam" id="PF00072">
    <property type="entry name" value="Response_reg"/>
    <property type="match status" value="1"/>
</dbReference>
<evidence type="ECO:0000313" key="12">
    <source>
        <dbReference type="Proteomes" id="UP000295832"/>
    </source>
</evidence>
<dbReference type="GO" id="GO:0005737">
    <property type="term" value="C:cytoplasm"/>
    <property type="evidence" value="ECO:0007669"/>
    <property type="project" value="UniProtKB-SubCell"/>
</dbReference>
<evidence type="ECO:0000259" key="9">
    <source>
        <dbReference type="PROSITE" id="PS50110"/>
    </source>
</evidence>
<dbReference type="NCBIfam" id="NF009206">
    <property type="entry name" value="PRK12555.1"/>
    <property type="match status" value="1"/>
</dbReference>
<dbReference type="GO" id="GO:0008984">
    <property type="term" value="F:protein-glutamate methylesterase activity"/>
    <property type="evidence" value="ECO:0007669"/>
    <property type="project" value="UniProtKB-UniRule"/>
</dbReference>
<comment type="function">
    <text evidence="6">Involved in chemotaxis. Part of a chemotaxis signal transduction system that modulates chemotaxis in response to various stimuli. Catalyzes the demethylation of specific methylglutamate residues introduced into the chemoreceptors (methyl-accepting chemotaxis proteins or MCP) by CheR. Also mediates the irreversible deamidation of specific glutamine residues to glutamic acid.</text>
</comment>
<comment type="similarity">
    <text evidence="6">Belongs to the CheB family.</text>
</comment>
<comment type="catalytic activity">
    <reaction evidence="5 6">
        <text>[protein]-L-glutamate 5-O-methyl ester + H2O = L-glutamyl-[protein] + methanol + H(+)</text>
        <dbReference type="Rhea" id="RHEA:23236"/>
        <dbReference type="Rhea" id="RHEA-COMP:10208"/>
        <dbReference type="Rhea" id="RHEA-COMP:10311"/>
        <dbReference type="ChEBI" id="CHEBI:15377"/>
        <dbReference type="ChEBI" id="CHEBI:15378"/>
        <dbReference type="ChEBI" id="CHEBI:17790"/>
        <dbReference type="ChEBI" id="CHEBI:29973"/>
        <dbReference type="ChEBI" id="CHEBI:82795"/>
        <dbReference type="EC" id="3.1.1.61"/>
    </reaction>
</comment>
<dbReference type="InterPro" id="IPR011006">
    <property type="entry name" value="CheY-like_superfamily"/>
</dbReference>
<dbReference type="SMART" id="SM00448">
    <property type="entry name" value="REC"/>
    <property type="match status" value="1"/>
</dbReference>
<evidence type="ECO:0000256" key="8">
    <source>
        <dbReference type="PROSITE-ProRule" id="PRU00169"/>
    </source>
</evidence>
<organism evidence="11 12">
    <name type="scientific">Orenia marismortui</name>
    <dbReference type="NCBI Taxonomy" id="46469"/>
    <lineage>
        <taxon>Bacteria</taxon>
        <taxon>Bacillati</taxon>
        <taxon>Bacillota</taxon>
        <taxon>Clostridia</taxon>
        <taxon>Halanaerobiales</taxon>
        <taxon>Halobacteroidaceae</taxon>
        <taxon>Orenia</taxon>
    </lineage>
</organism>
<dbReference type="GO" id="GO:0050568">
    <property type="term" value="F:protein-glutamine glutaminase activity"/>
    <property type="evidence" value="ECO:0007669"/>
    <property type="project" value="UniProtKB-UniRule"/>
</dbReference>
<dbReference type="PANTHER" id="PTHR42872">
    <property type="entry name" value="PROTEIN-GLUTAMATE METHYLESTERASE/PROTEIN-GLUTAMINE GLUTAMINASE"/>
    <property type="match status" value="1"/>
</dbReference>
<keyword evidence="12" id="KW-1185">Reference proteome</keyword>
<dbReference type="NCBIfam" id="NF001965">
    <property type="entry name" value="PRK00742.1"/>
    <property type="match status" value="1"/>
</dbReference>
<dbReference type="CDD" id="cd17541">
    <property type="entry name" value="REC_CheB-like"/>
    <property type="match status" value="1"/>
</dbReference>
<keyword evidence="2 6" id="KW-0145">Chemotaxis</keyword>
<evidence type="ECO:0000256" key="2">
    <source>
        <dbReference type="ARBA" id="ARBA00022500"/>
    </source>
</evidence>
<gene>
    <name evidence="6" type="primary">cheB</name>
    <name evidence="11" type="ORF">C7959_13511</name>
</gene>
<comment type="subcellular location">
    <subcellularLocation>
        <location evidence="6">Cytoplasm</location>
    </subcellularLocation>
</comment>
<dbReference type="EC" id="3.5.1.44" evidence="6"/>
<dbReference type="Pfam" id="PF01339">
    <property type="entry name" value="CheB_methylest"/>
    <property type="match status" value="1"/>
</dbReference>
<accession>A0A4R8GPZ3</accession>
<keyword evidence="1 6" id="KW-0963">Cytoplasm</keyword>
<dbReference type="EC" id="3.1.1.61" evidence="6"/>
<feature type="active site" evidence="6 7">
    <location>
        <position position="196"/>
    </location>
</feature>
<dbReference type="PANTHER" id="PTHR42872:SF6">
    <property type="entry name" value="PROTEIN-GLUTAMATE METHYLESTERASE_PROTEIN-GLUTAMINE GLUTAMINASE"/>
    <property type="match status" value="1"/>
</dbReference>
<dbReference type="RefSeq" id="WP_134118490.1">
    <property type="nucleotide sequence ID" value="NZ_SOEG01000035.1"/>
</dbReference>
<dbReference type="HAMAP" id="MF_00099">
    <property type="entry name" value="CheB_chemtxs"/>
    <property type="match status" value="1"/>
</dbReference>
<dbReference type="GO" id="GO:0000156">
    <property type="term" value="F:phosphorelay response regulator activity"/>
    <property type="evidence" value="ECO:0007669"/>
    <property type="project" value="InterPro"/>
</dbReference>
<evidence type="ECO:0000256" key="6">
    <source>
        <dbReference type="HAMAP-Rule" id="MF_00099"/>
    </source>
</evidence>
<dbReference type="Gene3D" id="3.40.50.2300">
    <property type="match status" value="1"/>
</dbReference>
<reference evidence="11 12" key="1">
    <citation type="submission" date="2019-03" db="EMBL/GenBank/DDBJ databases">
        <title>Subsurface microbial communities from deep shales in Ohio and West Virginia, USA.</title>
        <authorList>
            <person name="Wrighton K."/>
        </authorList>
    </citation>
    <scope>NUCLEOTIDE SEQUENCE [LARGE SCALE GENOMIC DNA]</scope>
    <source>
        <strain evidence="11 12">MSL 6dP</strain>
    </source>
</reference>
<dbReference type="SUPFAM" id="SSF52738">
    <property type="entry name" value="Methylesterase CheB, C-terminal domain"/>
    <property type="match status" value="1"/>
</dbReference>
<dbReference type="Proteomes" id="UP000295832">
    <property type="component" value="Unassembled WGS sequence"/>
</dbReference>
<evidence type="ECO:0000256" key="1">
    <source>
        <dbReference type="ARBA" id="ARBA00022490"/>
    </source>
</evidence>